<dbReference type="PATRIC" id="fig|1400520.3.peg.95"/>
<name>W6TAT5_9LACO</name>
<dbReference type="OrthoDB" id="2274384at2"/>
<accession>W6TAT5</accession>
<gene>
    <name evidence="3" type="ORF">LFAB_00500</name>
</gene>
<proteinExistence type="predicted"/>
<evidence type="ECO:0000313" key="3">
    <source>
        <dbReference type="EMBL" id="ETY75669.1"/>
    </source>
</evidence>
<evidence type="ECO:0000259" key="2">
    <source>
        <dbReference type="Pfam" id="PF01261"/>
    </source>
</evidence>
<dbReference type="STRING" id="1400520.LFAB_00500"/>
<dbReference type="RefSeq" id="WP_051502017.1">
    <property type="nucleotide sequence ID" value="NZ_KK036457.1"/>
</dbReference>
<dbReference type="PANTHER" id="PTHR43489:SF7">
    <property type="entry name" value="3-DEHYDRO-D-GULOSIDE 4-EPIMERASE-RELATED"/>
    <property type="match status" value="1"/>
</dbReference>
<evidence type="ECO:0000256" key="1">
    <source>
        <dbReference type="ARBA" id="ARBA00023235"/>
    </source>
</evidence>
<dbReference type="SUPFAM" id="SSF51658">
    <property type="entry name" value="Xylose isomerase-like"/>
    <property type="match status" value="1"/>
</dbReference>
<organism evidence="3 4">
    <name type="scientific">Lactiplantibacillus fabifermentans T30PCM01</name>
    <dbReference type="NCBI Taxonomy" id="1400520"/>
    <lineage>
        <taxon>Bacteria</taxon>
        <taxon>Bacillati</taxon>
        <taxon>Bacillota</taxon>
        <taxon>Bacilli</taxon>
        <taxon>Lactobacillales</taxon>
        <taxon>Lactobacillaceae</taxon>
        <taxon>Lactiplantibacillus</taxon>
    </lineage>
</organism>
<reference evidence="3 4" key="1">
    <citation type="journal article" date="2014" name="Genome Announc.">
        <title>Genome Sequence of Lactobacillus fabifermentans Strain T30PCM01, Isolated from Fermenting Grape Marc.</title>
        <authorList>
            <person name="Treu L."/>
            <person name="Vendramin V."/>
            <person name="Bovo B."/>
            <person name="Giacomini A."/>
            <person name="Corich V."/>
            <person name="Campanaro S."/>
        </authorList>
    </citation>
    <scope>NUCLEOTIDE SEQUENCE [LARGE SCALE GENOMIC DNA]</scope>
    <source>
        <strain evidence="3 4">T30PCM01</strain>
    </source>
</reference>
<dbReference type="EMBL" id="AWWK01000004">
    <property type="protein sequence ID" value="ETY75669.1"/>
    <property type="molecule type" value="Genomic_DNA"/>
</dbReference>
<comment type="caution">
    <text evidence="3">The sequence shown here is derived from an EMBL/GenBank/DDBJ whole genome shotgun (WGS) entry which is preliminary data.</text>
</comment>
<feature type="domain" description="Xylose isomerase-like TIM barrel" evidence="2">
    <location>
        <begin position="25"/>
        <end position="268"/>
    </location>
</feature>
<dbReference type="Proteomes" id="UP000019247">
    <property type="component" value="Unassembled WGS sequence"/>
</dbReference>
<dbReference type="InterPro" id="IPR050417">
    <property type="entry name" value="Sugar_Epim/Isomerase"/>
</dbReference>
<dbReference type="eggNOG" id="COG4130">
    <property type="taxonomic scope" value="Bacteria"/>
</dbReference>
<dbReference type="Pfam" id="PF01261">
    <property type="entry name" value="AP_endonuc_2"/>
    <property type="match status" value="1"/>
</dbReference>
<dbReference type="GO" id="GO:0016853">
    <property type="term" value="F:isomerase activity"/>
    <property type="evidence" value="ECO:0007669"/>
    <property type="project" value="UniProtKB-KW"/>
</dbReference>
<dbReference type="PANTHER" id="PTHR43489">
    <property type="entry name" value="ISOMERASE"/>
    <property type="match status" value="1"/>
</dbReference>
<keyword evidence="1" id="KW-0413">Isomerase</keyword>
<protein>
    <recommendedName>
        <fullName evidence="2">Xylose isomerase-like TIM barrel domain-containing protein</fullName>
    </recommendedName>
</protein>
<dbReference type="Gene3D" id="3.20.20.150">
    <property type="entry name" value="Divalent-metal-dependent TIM barrel enzymes"/>
    <property type="match status" value="1"/>
</dbReference>
<evidence type="ECO:0000313" key="4">
    <source>
        <dbReference type="Proteomes" id="UP000019247"/>
    </source>
</evidence>
<sequence>MIALNRFCLNRKAAPAVPLDQTIPLVAKLGLKNIEVRNDLYGAPDNQTILDHLPDTQVESLLTAHDVNVETINAIGNMDNPVMLDANLASLAEMLTMTKAIDLKKIIFCPVRSNEDHRSADQRRTDAVSNVRAYSKLLKQYGVTGLIEPLGFTDSTLRTPWEGQAVIKEAGVDNFKLVADTFHYYLANVTAEQFQQKVDVDAIGLVHLSAVLADKPREVLDDQDRYMLDEADIMHSAEWANQIEAAGYQGLYAFEPFSDDLKQWDAAQVETELMKSIQLVQHA</sequence>
<dbReference type="InterPro" id="IPR013022">
    <property type="entry name" value="Xyl_isomerase-like_TIM-brl"/>
</dbReference>
<dbReference type="AlphaFoldDB" id="W6TAT5"/>
<dbReference type="HOGENOM" id="CLU_067093_0_0_9"/>
<dbReference type="InterPro" id="IPR036237">
    <property type="entry name" value="Xyl_isomerase-like_sf"/>
</dbReference>